<dbReference type="Gene3D" id="2.60.120.1540">
    <property type="match status" value="1"/>
</dbReference>
<dbReference type="PANTHER" id="PTHR11412">
    <property type="entry name" value="MACROGLOBULIN / COMPLEMENT"/>
    <property type="match status" value="1"/>
</dbReference>
<dbReference type="InterPro" id="IPR018081">
    <property type="entry name" value="Anaphylatoxin_comp_syst"/>
</dbReference>
<feature type="domain" description="Anaphylatoxin-like" evidence="5">
    <location>
        <begin position="687"/>
        <end position="722"/>
    </location>
</feature>
<keyword evidence="4" id="KW-0472">Membrane</keyword>
<feature type="domain" description="NTR" evidence="6">
    <location>
        <begin position="1514"/>
        <end position="1658"/>
    </location>
</feature>
<dbReference type="SUPFAM" id="SSF49410">
    <property type="entry name" value="Alpha-macroglobulin receptor domain"/>
    <property type="match status" value="1"/>
</dbReference>
<dbReference type="Pfam" id="PF00207">
    <property type="entry name" value="A2M"/>
    <property type="match status" value="1"/>
</dbReference>
<dbReference type="Gene3D" id="2.40.50.120">
    <property type="match status" value="1"/>
</dbReference>
<dbReference type="SUPFAM" id="SSF50242">
    <property type="entry name" value="TIMP-like"/>
    <property type="match status" value="1"/>
</dbReference>
<keyword evidence="2" id="KW-0964">Secreted</keyword>
<evidence type="ECO:0000256" key="1">
    <source>
        <dbReference type="ARBA" id="ARBA00004613"/>
    </source>
</evidence>
<dbReference type="CDD" id="cd00017">
    <property type="entry name" value="ANATO"/>
    <property type="match status" value="1"/>
</dbReference>
<dbReference type="Pfam" id="PF01759">
    <property type="entry name" value="NTR"/>
    <property type="match status" value="1"/>
</dbReference>
<evidence type="ECO:0000259" key="5">
    <source>
        <dbReference type="PROSITE" id="PS01178"/>
    </source>
</evidence>
<dbReference type="Pfam" id="PF07677">
    <property type="entry name" value="A2M_recep"/>
    <property type="match status" value="1"/>
</dbReference>
<dbReference type="InterPro" id="IPR008930">
    <property type="entry name" value="Terpenoid_cyclase/PrenylTrfase"/>
</dbReference>
<dbReference type="SUPFAM" id="SSF47686">
    <property type="entry name" value="Anaphylotoxins (complement system)"/>
    <property type="match status" value="1"/>
</dbReference>
<dbReference type="FunFam" id="2.60.40.10:FF:000155">
    <property type="entry name" value="complement C3 isoform X1"/>
    <property type="match status" value="1"/>
</dbReference>
<dbReference type="InterPro" id="IPR009048">
    <property type="entry name" value="A-macroglobulin_rcpt-bd"/>
</dbReference>
<gene>
    <name evidence="7" type="primary">C3</name>
    <name evidence="7" type="ORF">AOXY_G31937</name>
</gene>
<dbReference type="Pfam" id="PF17789">
    <property type="entry name" value="MG4"/>
    <property type="match status" value="1"/>
</dbReference>
<comment type="subcellular location">
    <subcellularLocation>
        <location evidence="1">Secreted</location>
    </subcellularLocation>
</comment>
<dbReference type="SMART" id="SM00104">
    <property type="entry name" value="ANATO"/>
    <property type="match status" value="1"/>
</dbReference>
<evidence type="ECO:0000259" key="6">
    <source>
        <dbReference type="PROSITE" id="PS50189"/>
    </source>
</evidence>
<proteinExistence type="predicted"/>
<accession>A0AAD8CJT1</accession>
<dbReference type="InterPro" id="IPR001134">
    <property type="entry name" value="Netrin_domain"/>
</dbReference>
<dbReference type="Pfam" id="PF01821">
    <property type="entry name" value="ANATO"/>
    <property type="match status" value="1"/>
</dbReference>
<dbReference type="Pfam" id="PF21308">
    <property type="entry name" value="C3_CUB2"/>
    <property type="match status" value="1"/>
</dbReference>
<dbReference type="SMART" id="SM01419">
    <property type="entry name" value="Thiol-ester_cl"/>
    <property type="match status" value="1"/>
</dbReference>
<organism evidence="7 8">
    <name type="scientific">Acipenser oxyrinchus oxyrinchus</name>
    <dbReference type="NCBI Taxonomy" id="40147"/>
    <lineage>
        <taxon>Eukaryota</taxon>
        <taxon>Metazoa</taxon>
        <taxon>Chordata</taxon>
        <taxon>Craniata</taxon>
        <taxon>Vertebrata</taxon>
        <taxon>Euteleostomi</taxon>
        <taxon>Actinopterygii</taxon>
        <taxon>Chondrostei</taxon>
        <taxon>Acipenseriformes</taxon>
        <taxon>Acipenseridae</taxon>
        <taxon>Acipenser</taxon>
    </lineage>
</organism>
<keyword evidence="8" id="KW-1185">Reference proteome</keyword>
<feature type="transmembrane region" description="Helical" evidence="4">
    <location>
        <begin position="6"/>
        <end position="27"/>
    </location>
</feature>
<dbReference type="InterPro" id="IPR047565">
    <property type="entry name" value="Alpha-macroglob_thiol-ester_cl"/>
</dbReference>
<reference evidence="7" key="1">
    <citation type="submission" date="2022-02" db="EMBL/GenBank/DDBJ databases">
        <title>Atlantic sturgeon de novo genome assembly.</title>
        <authorList>
            <person name="Stock M."/>
            <person name="Klopp C."/>
            <person name="Guiguen Y."/>
            <person name="Cabau C."/>
            <person name="Parinello H."/>
            <person name="Santidrian Yebra-Pimentel E."/>
            <person name="Kuhl H."/>
            <person name="Dirks R.P."/>
            <person name="Guessner J."/>
            <person name="Wuertz S."/>
            <person name="Du K."/>
            <person name="Schartl M."/>
        </authorList>
    </citation>
    <scope>NUCLEOTIDE SEQUENCE</scope>
    <source>
        <strain evidence="7">STURGEONOMICS-FGT-2020</strain>
        <tissue evidence="7">Whole blood</tissue>
    </source>
</reference>
<dbReference type="FunFam" id="2.40.50.120:FF:000013">
    <property type="entry name" value="Complement C3"/>
    <property type="match status" value="1"/>
</dbReference>
<keyword evidence="4" id="KW-1133">Transmembrane helix</keyword>
<dbReference type="InterPro" id="IPR018933">
    <property type="entry name" value="Netrin_module_non-TIMP"/>
</dbReference>
<dbReference type="InterPro" id="IPR041555">
    <property type="entry name" value="MG3"/>
</dbReference>
<keyword evidence="4" id="KW-0812">Transmembrane</keyword>
<dbReference type="PANTHER" id="PTHR11412:SF81">
    <property type="entry name" value="COMPLEMENT C3"/>
    <property type="match status" value="1"/>
</dbReference>
<dbReference type="InterPro" id="IPR001599">
    <property type="entry name" value="Macroglobln_a2"/>
</dbReference>
<dbReference type="Gene3D" id="2.60.40.1930">
    <property type="match status" value="3"/>
</dbReference>
<dbReference type="SMART" id="SM01361">
    <property type="entry name" value="A2M_recep"/>
    <property type="match status" value="1"/>
</dbReference>
<dbReference type="Pfam" id="PF01835">
    <property type="entry name" value="MG2"/>
    <property type="match status" value="1"/>
</dbReference>
<dbReference type="Gene3D" id="2.60.40.10">
    <property type="entry name" value="Immunoglobulins"/>
    <property type="match status" value="2"/>
</dbReference>
<dbReference type="Gene3D" id="2.20.130.20">
    <property type="match status" value="1"/>
</dbReference>
<dbReference type="InterPro" id="IPR013783">
    <property type="entry name" value="Ig-like_fold"/>
</dbReference>
<evidence type="ECO:0000256" key="4">
    <source>
        <dbReference type="SAM" id="Phobius"/>
    </source>
</evidence>
<evidence type="ECO:0000313" key="8">
    <source>
        <dbReference type="Proteomes" id="UP001230051"/>
    </source>
</evidence>
<dbReference type="InterPro" id="IPR040839">
    <property type="entry name" value="MG4"/>
</dbReference>
<dbReference type="PROSITE" id="PS01178">
    <property type="entry name" value="ANAPHYLATOXIN_2"/>
    <property type="match status" value="1"/>
</dbReference>
<dbReference type="CDD" id="cd02896">
    <property type="entry name" value="complement_C3_C4_C5"/>
    <property type="match status" value="1"/>
</dbReference>
<dbReference type="InterPro" id="IPR002890">
    <property type="entry name" value="MG2"/>
</dbReference>
<dbReference type="SMART" id="SM01359">
    <property type="entry name" value="A2M_N_2"/>
    <property type="match status" value="1"/>
</dbReference>
<dbReference type="Pfam" id="PF07703">
    <property type="entry name" value="A2M_BRD"/>
    <property type="match status" value="1"/>
</dbReference>
<dbReference type="SMART" id="SM01360">
    <property type="entry name" value="A2M"/>
    <property type="match status" value="1"/>
</dbReference>
<comment type="caution">
    <text evidence="7">The sequence shown here is derived from an EMBL/GenBank/DDBJ whole genome shotgun (WGS) entry which is preliminary data.</text>
</comment>
<dbReference type="Gene3D" id="1.20.91.20">
    <property type="entry name" value="Anaphylotoxins (complement system)"/>
    <property type="match status" value="1"/>
</dbReference>
<dbReference type="InterPro" id="IPR050473">
    <property type="entry name" value="A2M/Complement_sys"/>
</dbReference>
<dbReference type="PROSITE" id="PS50189">
    <property type="entry name" value="NTR"/>
    <property type="match status" value="1"/>
</dbReference>
<dbReference type="Pfam" id="PF17791">
    <property type="entry name" value="MG3"/>
    <property type="match status" value="1"/>
</dbReference>
<evidence type="ECO:0000256" key="3">
    <source>
        <dbReference type="ARBA" id="ARBA00023157"/>
    </source>
</evidence>
<dbReference type="InterPro" id="IPR036595">
    <property type="entry name" value="A-macroglobulin_rcpt-bd_sf"/>
</dbReference>
<dbReference type="InterPro" id="IPR000020">
    <property type="entry name" value="Anaphylatoxin/fibulin"/>
</dbReference>
<dbReference type="InterPro" id="IPR048848">
    <property type="entry name" value="C3_CUB2"/>
</dbReference>
<dbReference type="EMBL" id="JAGXEW010000049">
    <property type="protein sequence ID" value="KAK1152036.1"/>
    <property type="molecule type" value="Genomic_DNA"/>
</dbReference>
<dbReference type="InterPro" id="IPR041425">
    <property type="entry name" value="C3/4/5_MG1"/>
</dbReference>
<dbReference type="PROSITE" id="PS01177">
    <property type="entry name" value="ANAPHYLATOXIN_1"/>
    <property type="match status" value="1"/>
</dbReference>
<protein>
    <submittedName>
        <fullName evidence="7">Complement C3-like isoform X1</fullName>
    </submittedName>
</protein>
<dbReference type="GO" id="GO:0004866">
    <property type="term" value="F:endopeptidase inhibitor activity"/>
    <property type="evidence" value="ECO:0007669"/>
    <property type="project" value="InterPro"/>
</dbReference>
<dbReference type="Proteomes" id="UP001230051">
    <property type="component" value="Unassembled WGS sequence"/>
</dbReference>
<dbReference type="Gene3D" id="2.60.40.690">
    <property type="entry name" value="Alpha-macroglobulin, receptor-binding domain"/>
    <property type="match status" value="1"/>
</dbReference>
<dbReference type="FunFam" id="2.60.40.1940:FF:000001">
    <property type="entry name" value="Complement component C3"/>
    <property type="match status" value="1"/>
</dbReference>
<sequence>MRVATLYHGLLVLAFIGLCDTIFVMLAPNILRVGTKENVLLESHDFSSTIEAQILVLSFPEKSHELYRGAVTLNSNNKYQALITIEISANQLQRNPREKQYVYLQAISPNFFLEQVVMVSFHSGYIFTQTDKPIYNPSETVHIRTFAMTQALASTNNSVTIMIKNPDNIIFEEVTRVASSGIVSYNYKLPEVVNVGIWKVISKYHQKESEFVSEFEVKEYVLPSFEVQLNPQKKFFHVDDNELQVEIVARYLYGKDVVGVAYVVFGVIVNGTKISVQSSPQRVDVSGTGTVTLLKSDIESITKTRNIRDLVDCSIYIRATVLTSTGNDLVEAETSGLKIVTSPYKILFTKTSKYFKPGMPYDVLVFVTNPDGTPAREIPVKVTPEESHGVTQSNGLARLVVNTKGGIQELKITVKTVDRNIQENQQASNEMTAYPYKPKNKDFKNYLYINIRATEKSPGEDLHFEINLQNDDSTVKNDIEYFSYLVINKGKIIHTERKKRDVGQIMISMSLTVTKAMVPSFRIVAYYYVKKGGQEELVSDSVWVDVTDSCIGELLVEPYRSTDVGKIYRPGNSFELKISGDPGAKVGLVAVDKAVFLLNNKNKLTQSKIWDVIEKDDLGCTPGGGGNSMGVFTDAGLQVKTNLDIATVPRTDPKCPEPQKRQRRSVILIEHKTNLASKYQDETQNKCCRDGMNNIPMDYSCEKRAQYITAGDECIKAFLHCCTEISKRKKEIHTGTLELSRSEESDMVSEDEVRIRTHFDESWLWQVETLSWVPSGNRLSSTKVKGTLKDSITEWEILAISISPDKGICVAKPFDLIARMEFFIDLKLPYSVVRNEQVEIKAVLYNYGSDQLKVRVDLMENSLICSAASHKTRFRQDVYIEESSSLAIPFTIVPLHLGEVDIEVKAIVYSSTLSDGVKKKLLVVPEGTLIKKHIQTVILDPAAAKDAKQVVSFGKINLNSVVPDTKPQTFIDIRGELLAETVDHSIDGNILARLIRMPGGCVEQNMASITAPVIATHYLDKSYQWESAGLERRQQAIKFIQQGYQNQLAFRKPDGSYPPYRTMASSTWLTAYVVKVFSMASFLISVQEDMLCGAVKFLILKKQLPNGAFTEDAPVTDIYITTGGLKGGEGQVTLTAFIVIAMAEARPFCEHSVPSLRSSIDKSVLFLEGQLHGLQRPYSAAISSYALALARNGNQGNNLKEYLMRFASADKTHWPEPASREYTLEATAYALLALVTMGEKQSVEPIVEWLLPQMRSGGGFGTTQTTMITFQALAAYMDAVPQERDVDLDVAITLSGRGKDVRWKFVPSNVYVAKSQRANIDQNITVTASGKGKGIMTVTTIYNALQDEQVAKDDCKKFYLTTEITMTSNVLHAPSGAHESYTLKICMQYQGEKDSTMTILDVSMLSGFAADVEDLKRLTNQVDQYIQNYVIERELTNGSLIIHLYRVPHKSPECISFNIHQMFKVGMLQPAAITIYEYYSPANRCMKFYHPDKNPAVLSQICKGEVCKCVEETCSSLIKLNKLITASDRQKEACKPGVDYVYKVRVEEIDLSKGYDEYTMEIVEVIKQGTDVFHDDRKRTYTAHSSCRQPLDLRKGREYLIMGNSRDLWNIKEKLTYIIGGTTWVEWWPTAEESQSDESRSVYLGINYFVNELMEYGCSN</sequence>
<dbReference type="InterPro" id="IPR011625">
    <property type="entry name" value="A2M_N_BRD"/>
</dbReference>
<dbReference type="Gene3D" id="6.20.50.160">
    <property type="match status" value="1"/>
</dbReference>
<dbReference type="Pfam" id="PF07678">
    <property type="entry name" value="TED_complement"/>
    <property type="match status" value="1"/>
</dbReference>
<dbReference type="InterPro" id="IPR008993">
    <property type="entry name" value="TIMP-like_OB-fold"/>
</dbReference>
<dbReference type="Gene3D" id="2.60.40.1940">
    <property type="match status" value="1"/>
</dbReference>
<evidence type="ECO:0000256" key="2">
    <source>
        <dbReference type="ARBA" id="ARBA00022525"/>
    </source>
</evidence>
<dbReference type="SMART" id="SM00643">
    <property type="entry name" value="C345C"/>
    <property type="match status" value="1"/>
</dbReference>
<dbReference type="Pfam" id="PF17790">
    <property type="entry name" value="MG1"/>
    <property type="match status" value="1"/>
</dbReference>
<evidence type="ECO:0000313" key="7">
    <source>
        <dbReference type="EMBL" id="KAK1152036.1"/>
    </source>
</evidence>
<dbReference type="Gene3D" id="1.50.10.20">
    <property type="match status" value="1"/>
</dbReference>
<name>A0AAD8CJT1_ACIOX</name>
<dbReference type="InterPro" id="IPR011626">
    <property type="entry name" value="Alpha-macroglobulin_TED"/>
</dbReference>
<dbReference type="SUPFAM" id="SSF48239">
    <property type="entry name" value="Terpenoid cyclases/Protein prenyltransferases"/>
    <property type="match status" value="1"/>
</dbReference>
<dbReference type="GO" id="GO:0005615">
    <property type="term" value="C:extracellular space"/>
    <property type="evidence" value="ECO:0007669"/>
    <property type="project" value="InterPro"/>
</dbReference>
<keyword evidence="3" id="KW-1015">Disulfide bond</keyword>